<dbReference type="InterPro" id="IPR048036">
    <property type="entry name" value="Tlg1p-like_N"/>
</dbReference>
<proteinExistence type="predicted"/>
<dbReference type="AlphaFoldDB" id="A0A0N0RRV6"/>
<keyword evidence="7" id="KW-1185">Reference proteome</keyword>
<gene>
    <name evidence="6" type="ORF">Malapachy_2903</name>
</gene>
<keyword evidence="2" id="KW-0653">Protein transport</keyword>
<accession>A0A0N0RRV6</accession>
<dbReference type="InterPro" id="IPR015260">
    <property type="entry name" value="Syntaxin-6/10/61_N"/>
</dbReference>
<organism evidence="6 7">
    <name type="scientific">Malassezia pachydermatis</name>
    <dbReference type="NCBI Taxonomy" id="77020"/>
    <lineage>
        <taxon>Eukaryota</taxon>
        <taxon>Fungi</taxon>
        <taxon>Dikarya</taxon>
        <taxon>Basidiomycota</taxon>
        <taxon>Ustilaginomycotina</taxon>
        <taxon>Malasseziomycetes</taxon>
        <taxon>Malasseziales</taxon>
        <taxon>Malasseziaceae</taxon>
        <taxon>Malassezia</taxon>
    </lineage>
</organism>
<dbReference type="Pfam" id="PF09177">
    <property type="entry name" value="STX6_10_61_N"/>
    <property type="match status" value="1"/>
</dbReference>
<dbReference type="Gene3D" id="1.20.5.110">
    <property type="match status" value="1"/>
</dbReference>
<feature type="coiled-coil region" evidence="4">
    <location>
        <begin position="34"/>
        <end position="61"/>
    </location>
</feature>
<comment type="subcellular location">
    <subcellularLocation>
        <location evidence="1">Golgi apparatus membrane</location>
        <topology evidence="1">Single-pass type IV membrane protein</topology>
    </subcellularLocation>
</comment>
<protein>
    <submittedName>
        <fullName evidence="6">Syntaxin family member tlg1</fullName>
    </submittedName>
</protein>
<evidence type="ECO:0000256" key="2">
    <source>
        <dbReference type="ARBA" id="ARBA00022927"/>
    </source>
</evidence>
<dbReference type="Proteomes" id="UP000037751">
    <property type="component" value="Unassembled WGS sequence"/>
</dbReference>
<evidence type="ECO:0000313" key="6">
    <source>
        <dbReference type="EMBL" id="KOS12479.1"/>
    </source>
</evidence>
<evidence type="ECO:0000256" key="1">
    <source>
        <dbReference type="ARBA" id="ARBA00004409"/>
    </source>
</evidence>
<dbReference type="OrthoDB" id="546861at2759"/>
<dbReference type="SUPFAM" id="SSF58038">
    <property type="entry name" value="SNARE fusion complex"/>
    <property type="match status" value="1"/>
</dbReference>
<evidence type="ECO:0000313" key="7">
    <source>
        <dbReference type="Proteomes" id="UP000037751"/>
    </source>
</evidence>
<dbReference type="CDD" id="cd15851">
    <property type="entry name" value="SNARE_Syntaxin6"/>
    <property type="match status" value="1"/>
</dbReference>
<dbReference type="InterPro" id="IPR010989">
    <property type="entry name" value="SNARE"/>
</dbReference>
<feature type="domain" description="T-SNARE coiled-coil homology" evidence="5">
    <location>
        <begin position="113"/>
        <end position="175"/>
    </location>
</feature>
<dbReference type="CDD" id="cd21444">
    <property type="entry name" value="SNARE_NTD_Tlg1p-like"/>
    <property type="match status" value="1"/>
</dbReference>
<dbReference type="VEuPathDB" id="FungiDB:Malapachy_2903"/>
<dbReference type="Gene3D" id="1.20.58.90">
    <property type="match status" value="1"/>
</dbReference>
<keyword evidence="4" id="KW-0175">Coiled coil</keyword>
<dbReference type="GO" id="GO:0048193">
    <property type="term" value="P:Golgi vesicle transport"/>
    <property type="evidence" value="ECO:0007669"/>
    <property type="project" value="InterPro"/>
</dbReference>
<keyword evidence="2" id="KW-0813">Transport</keyword>
<dbReference type="InterPro" id="IPR000727">
    <property type="entry name" value="T_SNARE_dom"/>
</dbReference>
<dbReference type="SUPFAM" id="SSF47661">
    <property type="entry name" value="t-snare proteins"/>
    <property type="match status" value="1"/>
</dbReference>
<evidence type="ECO:0000256" key="3">
    <source>
        <dbReference type="ARBA" id="ARBA00023034"/>
    </source>
</evidence>
<dbReference type="PROSITE" id="PS50192">
    <property type="entry name" value="T_SNARE"/>
    <property type="match status" value="1"/>
</dbReference>
<dbReference type="EMBL" id="LGAV01000012">
    <property type="protein sequence ID" value="KOS12479.1"/>
    <property type="molecule type" value="Genomic_DNA"/>
</dbReference>
<dbReference type="SMART" id="SM00397">
    <property type="entry name" value="t_SNARE"/>
    <property type="match status" value="1"/>
</dbReference>
<evidence type="ECO:0000256" key="4">
    <source>
        <dbReference type="SAM" id="Coils"/>
    </source>
</evidence>
<dbReference type="RefSeq" id="XP_017990111.1">
    <property type="nucleotide sequence ID" value="XM_018137387.1"/>
</dbReference>
<keyword evidence="3" id="KW-0333">Golgi apparatus</keyword>
<name>A0A0N0RRV6_9BASI</name>
<dbReference type="STRING" id="77020.A0A0N0RRV6"/>
<comment type="caution">
    <text evidence="6">The sequence shown here is derived from an EMBL/GenBank/DDBJ whole genome shotgun (WGS) entry which is preliminary data.</text>
</comment>
<dbReference type="GO" id="GO:0015031">
    <property type="term" value="P:protein transport"/>
    <property type="evidence" value="ECO:0007669"/>
    <property type="project" value="UniProtKB-KW"/>
</dbReference>
<evidence type="ECO:0000259" key="5">
    <source>
        <dbReference type="PROSITE" id="PS50192"/>
    </source>
</evidence>
<reference evidence="6 7" key="1">
    <citation type="submission" date="2015-07" db="EMBL/GenBank/DDBJ databases">
        <title>Draft Genome Sequence of Malassezia furfur CBS1878 and Malassezia pachydermatis CBS1879.</title>
        <authorList>
            <person name="Triana S."/>
            <person name="Ohm R."/>
            <person name="Gonzalez A."/>
            <person name="DeCock H."/>
            <person name="Restrepo S."/>
            <person name="Celis A."/>
        </authorList>
    </citation>
    <scope>NUCLEOTIDE SEQUENCE [LARGE SCALE GENOMIC DNA]</scope>
    <source>
        <strain evidence="6 7">CBS 1879</strain>
    </source>
</reference>
<dbReference type="GeneID" id="28729263"/>
<sequence>MPRDPYHDFEKDIENSLRRAESLFQKSSRDDKARRELSTTLDSLRQDLDDVKETVQVVEQSDASRFGIDAVELDRRKRFVQKCESTIHRLSSHLTSVMAQPSVSLAWEKEQQQQLLAHQDQALDTIGSSLYTLREQAQLIGQEADEHVLMLGELDTDVDRTQSQLQHAMVRMDKLIAQTDARLGGWCVWILIVARTRRN</sequence>
<dbReference type="GO" id="GO:0000139">
    <property type="term" value="C:Golgi membrane"/>
    <property type="evidence" value="ECO:0007669"/>
    <property type="project" value="UniProtKB-SubCell"/>
</dbReference>